<evidence type="ECO:0000313" key="3">
    <source>
        <dbReference type="EnsemblMetazoa" id="CJA37397.1"/>
    </source>
</evidence>
<dbReference type="EnsemblMetazoa" id="CJA37397.1">
    <property type="protein sequence ID" value="CJA37397.1"/>
    <property type="gene ID" value="WBGene00213244"/>
</dbReference>
<protein>
    <submittedName>
        <fullName evidence="3">Uncharacterized protein</fullName>
    </submittedName>
</protein>
<dbReference type="AlphaFoldDB" id="A0A8R1EL71"/>
<feature type="region of interest" description="Disordered" evidence="1">
    <location>
        <begin position="63"/>
        <end position="88"/>
    </location>
</feature>
<keyword evidence="2" id="KW-1133">Transmembrane helix</keyword>
<proteinExistence type="predicted"/>
<keyword evidence="2" id="KW-0812">Transmembrane</keyword>
<feature type="compositionally biased region" description="Basic and acidic residues" evidence="1">
    <location>
        <begin position="71"/>
        <end position="88"/>
    </location>
</feature>
<reference evidence="4" key="1">
    <citation type="submission" date="2010-08" db="EMBL/GenBank/DDBJ databases">
        <authorList>
            <consortium name="Caenorhabditis japonica Sequencing Consortium"/>
            <person name="Wilson R.K."/>
        </authorList>
    </citation>
    <scope>NUCLEOTIDE SEQUENCE [LARGE SCALE GENOMIC DNA]</scope>
    <source>
        <strain evidence="4">DF5081</strain>
    </source>
</reference>
<evidence type="ECO:0000256" key="1">
    <source>
        <dbReference type="SAM" id="MobiDB-lite"/>
    </source>
</evidence>
<sequence>MSLFHISSYPEDYRSCFKYYLHIMILYALGFITFCIIICACHGCYQAVRARSKIRRFRSLLASSTVQKNSATEKDAKVESGKSVSEMK</sequence>
<keyword evidence="2" id="KW-0472">Membrane</keyword>
<reference evidence="3" key="2">
    <citation type="submission" date="2022-06" db="UniProtKB">
        <authorList>
            <consortium name="EnsemblMetazoa"/>
        </authorList>
    </citation>
    <scope>IDENTIFICATION</scope>
    <source>
        <strain evidence="3">DF5081</strain>
    </source>
</reference>
<evidence type="ECO:0000256" key="2">
    <source>
        <dbReference type="SAM" id="Phobius"/>
    </source>
</evidence>
<feature type="transmembrane region" description="Helical" evidence="2">
    <location>
        <begin position="20"/>
        <end position="48"/>
    </location>
</feature>
<organism evidence="3 4">
    <name type="scientific">Caenorhabditis japonica</name>
    <dbReference type="NCBI Taxonomy" id="281687"/>
    <lineage>
        <taxon>Eukaryota</taxon>
        <taxon>Metazoa</taxon>
        <taxon>Ecdysozoa</taxon>
        <taxon>Nematoda</taxon>
        <taxon>Chromadorea</taxon>
        <taxon>Rhabditida</taxon>
        <taxon>Rhabditina</taxon>
        <taxon>Rhabditomorpha</taxon>
        <taxon>Rhabditoidea</taxon>
        <taxon>Rhabditidae</taxon>
        <taxon>Peloderinae</taxon>
        <taxon>Caenorhabditis</taxon>
    </lineage>
</organism>
<accession>A0A8R1EL71</accession>
<keyword evidence="4" id="KW-1185">Reference proteome</keyword>
<evidence type="ECO:0000313" key="4">
    <source>
        <dbReference type="Proteomes" id="UP000005237"/>
    </source>
</evidence>
<dbReference type="Proteomes" id="UP000005237">
    <property type="component" value="Unassembled WGS sequence"/>
</dbReference>
<name>A0A8R1EL71_CAEJA</name>